<proteinExistence type="predicted"/>
<dbReference type="Proteomes" id="UP000464657">
    <property type="component" value="Chromosome"/>
</dbReference>
<dbReference type="Pfam" id="PF08002">
    <property type="entry name" value="DUF1697"/>
    <property type="match status" value="1"/>
</dbReference>
<dbReference type="EMBL" id="CP019288">
    <property type="protein sequence ID" value="QHI35509.1"/>
    <property type="molecule type" value="Genomic_DNA"/>
</dbReference>
<dbReference type="Gene3D" id="3.30.70.1280">
    <property type="entry name" value="SP0830-like domains"/>
    <property type="match status" value="1"/>
</dbReference>
<evidence type="ECO:0000313" key="1">
    <source>
        <dbReference type="EMBL" id="QHI35509.1"/>
    </source>
</evidence>
<name>A0A7L4ZGF4_9FLAO</name>
<organism evidence="1 2">
    <name type="scientific">Kordia antarctica</name>
    <dbReference type="NCBI Taxonomy" id="1218801"/>
    <lineage>
        <taxon>Bacteria</taxon>
        <taxon>Pseudomonadati</taxon>
        <taxon>Bacteroidota</taxon>
        <taxon>Flavobacteriia</taxon>
        <taxon>Flavobacteriales</taxon>
        <taxon>Flavobacteriaceae</taxon>
        <taxon>Kordia</taxon>
    </lineage>
</organism>
<dbReference type="PIRSF" id="PIRSF008502">
    <property type="entry name" value="UCP008502"/>
    <property type="match status" value="1"/>
</dbReference>
<accession>A0A7L4ZGF4</accession>
<keyword evidence="2" id="KW-1185">Reference proteome</keyword>
<sequence length="169" mass="19850">MSGHRRIKMDALRQLYSDLGFENVKTYIQSGNVVFQFKQVDNKKLADRIEMEITKRFEFQVPVLVKEINELKEIVNQNPFLKDTSKDISFLHVTFLSDIPTKENLDKIISGQYQQDEFQIFEKSVYLYCPNSYSNSKLTNSFFESKLKVTATTRNWKTTNELINISDKL</sequence>
<dbReference type="PANTHER" id="PTHR36439:SF1">
    <property type="entry name" value="DUF1697 DOMAIN-CONTAINING PROTEIN"/>
    <property type="match status" value="1"/>
</dbReference>
<reference evidence="1 2" key="1">
    <citation type="journal article" date="2013" name="Int. J. Syst. Evol. Microbiol.">
        <title>Kordia antarctica sp. nov., isolated from Antarctic seawater.</title>
        <authorList>
            <person name="Baek K."/>
            <person name="Choi A."/>
            <person name="Kang I."/>
            <person name="Lee K."/>
            <person name="Cho J.C."/>
        </authorList>
    </citation>
    <scope>NUCLEOTIDE SEQUENCE [LARGE SCALE GENOMIC DNA]</scope>
    <source>
        <strain evidence="1 2">IMCC3317</strain>
    </source>
</reference>
<dbReference type="AlphaFoldDB" id="A0A7L4ZGF4"/>
<dbReference type="InterPro" id="IPR012545">
    <property type="entry name" value="DUF1697"/>
</dbReference>
<dbReference type="PANTHER" id="PTHR36439">
    <property type="entry name" value="BLL4334 PROTEIN"/>
    <property type="match status" value="1"/>
</dbReference>
<dbReference type="SUPFAM" id="SSF160379">
    <property type="entry name" value="SP0830-like"/>
    <property type="match status" value="1"/>
</dbReference>
<evidence type="ECO:0000313" key="2">
    <source>
        <dbReference type="Proteomes" id="UP000464657"/>
    </source>
</evidence>
<gene>
    <name evidence="1" type="ORF">IMCC3317_08550</name>
</gene>
<evidence type="ECO:0008006" key="3">
    <source>
        <dbReference type="Google" id="ProtNLM"/>
    </source>
</evidence>
<protein>
    <recommendedName>
        <fullName evidence="3">DUF1697 domain-containing protein</fullName>
    </recommendedName>
</protein>
<dbReference type="KEGG" id="kan:IMCC3317_08550"/>